<keyword evidence="11" id="KW-0256">Endoplasmic reticulum</keyword>
<evidence type="ECO:0000256" key="9">
    <source>
        <dbReference type="ARBA" id="ARBA00023136"/>
    </source>
</evidence>
<protein>
    <recommendedName>
        <fullName evidence="11">E3 ubiquitin-protein ligase RMA</fullName>
        <ecNumber evidence="11">2.3.2.27</ecNumber>
    </recommendedName>
    <alternativeName>
        <fullName evidence="11">Protein RING membrane-anchor</fullName>
    </alternativeName>
    <alternativeName>
        <fullName evidence="11">RING-type E3 ubiquitin transferase RMA</fullName>
    </alternativeName>
</protein>
<comment type="catalytic activity">
    <reaction evidence="1 11">
        <text>S-ubiquitinyl-[E2 ubiquitin-conjugating enzyme]-L-cysteine + [acceptor protein]-L-lysine = [E2 ubiquitin-conjugating enzyme]-L-cysteine + N(6)-ubiquitinyl-[acceptor protein]-L-lysine.</text>
        <dbReference type="EC" id="2.3.2.27"/>
    </reaction>
</comment>
<evidence type="ECO:0000256" key="1">
    <source>
        <dbReference type="ARBA" id="ARBA00000900"/>
    </source>
</evidence>
<dbReference type="AlphaFoldDB" id="A0A5J4ZG49"/>
<keyword evidence="4 11" id="KW-0808">Transferase</keyword>
<feature type="compositionally biased region" description="Basic and acidic residues" evidence="12">
    <location>
        <begin position="128"/>
        <end position="144"/>
    </location>
</feature>
<evidence type="ECO:0000256" key="3">
    <source>
        <dbReference type="ARBA" id="ARBA00004906"/>
    </source>
</evidence>
<feature type="region of interest" description="Disordered" evidence="12">
    <location>
        <begin position="121"/>
        <end position="145"/>
    </location>
</feature>
<keyword evidence="6 10" id="KW-0863">Zinc-finger</keyword>
<evidence type="ECO:0000256" key="6">
    <source>
        <dbReference type="ARBA" id="ARBA00022771"/>
    </source>
</evidence>
<gene>
    <name evidence="14" type="ORF">F0562_017203</name>
</gene>
<dbReference type="PROSITE" id="PS50089">
    <property type="entry name" value="ZF_RING_2"/>
    <property type="match status" value="1"/>
</dbReference>
<dbReference type="OrthoDB" id="6270329at2759"/>
<keyword evidence="9" id="KW-0472">Membrane</keyword>
<comment type="subcellular location">
    <subcellularLocation>
        <location evidence="2">Endomembrane system</location>
    </subcellularLocation>
    <subcellularLocation>
        <location evidence="11">Endoplasmic reticulum membrane</location>
        <topology evidence="11">Single-pass type IV membrane protein</topology>
    </subcellularLocation>
</comment>
<dbReference type="SMART" id="SM00184">
    <property type="entry name" value="RING"/>
    <property type="match status" value="1"/>
</dbReference>
<dbReference type="Proteomes" id="UP000325577">
    <property type="component" value="Linkage Group LG8"/>
</dbReference>
<dbReference type="SUPFAM" id="SSF57850">
    <property type="entry name" value="RING/U-box"/>
    <property type="match status" value="1"/>
</dbReference>
<dbReference type="GO" id="GO:0006511">
    <property type="term" value="P:ubiquitin-dependent protein catabolic process"/>
    <property type="evidence" value="ECO:0007669"/>
    <property type="project" value="UniProtKB-UniRule"/>
</dbReference>
<feature type="compositionally biased region" description="Basic and acidic residues" evidence="12">
    <location>
        <begin position="401"/>
        <end position="418"/>
    </location>
</feature>
<dbReference type="Pfam" id="PF00097">
    <property type="entry name" value="zf-C3HC4"/>
    <property type="match status" value="1"/>
</dbReference>
<feature type="region of interest" description="Disordered" evidence="12">
    <location>
        <begin position="392"/>
        <end position="425"/>
    </location>
</feature>
<evidence type="ECO:0000256" key="4">
    <source>
        <dbReference type="ARBA" id="ARBA00022679"/>
    </source>
</evidence>
<dbReference type="EC" id="2.3.2.27" evidence="11"/>
<evidence type="ECO:0000256" key="10">
    <source>
        <dbReference type="PROSITE-ProRule" id="PRU00175"/>
    </source>
</evidence>
<keyword evidence="7 11" id="KW-0833">Ubl conjugation pathway</keyword>
<comment type="pathway">
    <text evidence="3 11">Protein modification; protein ubiquitination.</text>
</comment>
<dbReference type="GO" id="GO:0008270">
    <property type="term" value="F:zinc ion binding"/>
    <property type="evidence" value="ECO:0007669"/>
    <property type="project" value="UniProtKB-KW"/>
</dbReference>
<sequence length="425" mass="47669">MGDETPNRMNLDLNVRPLVSPSTDNELLSGSLPNESVNLEEWIDESVHRRREAVRRRQRYRSLWRPRPIPHEHRDIALELILNSSDSGGGGGGGGSGSAGRLQTGEGSFAAEERNTEIIKTCENNTTHAEDEALGKNEEVEKGSSNEGSFFDCNICLDLARDPVVTTCGHMFCWPCLYQWLHVHSDANECPVCKGEVTIKNVIPIYGRGKNNNDVEEDSSLKIPQRPHARRVESWRQTIQRTAFTVPMEEMIRRLGNRVDLAGDLLQVQPQDTTDSTQNSPERNNHLLNRFLNSRGMRRERNTVPPDDVVDLTHPTNSGVGESRWLSSLLLRRSHSHRAARIFESYFRHHPVEANHGHGPPIDDTDSVSSIAAVIHSESQTIDTAVEIDSTVSLSTSSSRRRNDTSRVSDVDSGDSRAPRRRRLN</sequence>
<organism evidence="14 15">
    <name type="scientific">Nyssa sinensis</name>
    <dbReference type="NCBI Taxonomy" id="561372"/>
    <lineage>
        <taxon>Eukaryota</taxon>
        <taxon>Viridiplantae</taxon>
        <taxon>Streptophyta</taxon>
        <taxon>Embryophyta</taxon>
        <taxon>Tracheophyta</taxon>
        <taxon>Spermatophyta</taxon>
        <taxon>Magnoliopsida</taxon>
        <taxon>eudicotyledons</taxon>
        <taxon>Gunneridae</taxon>
        <taxon>Pentapetalae</taxon>
        <taxon>asterids</taxon>
        <taxon>Cornales</taxon>
        <taxon>Nyssaceae</taxon>
        <taxon>Nyssa</taxon>
    </lineage>
</organism>
<dbReference type="UniPathway" id="UPA00143"/>
<dbReference type="InterPro" id="IPR045103">
    <property type="entry name" value="RNF5/RNF185-like"/>
</dbReference>
<evidence type="ECO:0000259" key="13">
    <source>
        <dbReference type="PROSITE" id="PS50089"/>
    </source>
</evidence>
<accession>A0A5J4ZG49</accession>
<dbReference type="InterPro" id="IPR017907">
    <property type="entry name" value="Znf_RING_CS"/>
</dbReference>
<evidence type="ECO:0000313" key="15">
    <source>
        <dbReference type="Proteomes" id="UP000325577"/>
    </source>
</evidence>
<name>A0A5J4ZG49_9ASTE</name>
<evidence type="ECO:0000256" key="11">
    <source>
        <dbReference type="RuleBase" id="RU369090"/>
    </source>
</evidence>
<dbReference type="InterPro" id="IPR001841">
    <property type="entry name" value="Znf_RING"/>
</dbReference>
<evidence type="ECO:0000256" key="2">
    <source>
        <dbReference type="ARBA" id="ARBA00004308"/>
    </source>
</evidence>
<dbReference type="Gene3D" id="3.30.40.10">
    <property type="entry name" value="Zinc/RING finger domain, C3HC4 (zinc finger)"/>
    <property type="match status" value="1"/>
</dbReference>
<dbReference type="EMBL" id="CM018051">
    <property type="protein sequence ID" value="KAA8516979.1"/>
    <property type="molecule type" value="Genomic_DNA"/>
</dbReference>
<evidence type="ECO:0000256" key="7">
    <source>
        <dbReference type="ARBA" id="ARBA00022786"/>
    </source>
</evidence>
<dbReference type="CDD" id="cd16745">
    <property type="entry name" value="RING-HC_AtRMA-like"/>
    <property type="match status" value="1"/>
</dbReference>
<dbReference type="PROSITE" id="PS00518">
    <property type="entry name" value="ZF_RING_1"/>
    <property type="match status" value="1"/>
</dbReference>
<dbReference type="GO" id="GO:0016567">
    <property type="term" value="P:protein ubiquitination"/>
    <property type="evidence" value="ECO:0007669"/>
    <property type="project" value="UniProtKB-UniPathway"/>
</dbReference>
<dbReference type="InterPro" id="IPR013083">
    <property type="entry name" value="Znf_RING/FYVE/PHD"/>
</dbReference>
<comment type="domain">
    <text evidence="11">The RING-type zinc finger domain is responsible for E3 ligase activity.</text>
</comment>
<dbReference type="FunFam" id="3.30.40.10:FF:000365">
    <property type="entry name" value="Zinc finger family protein"/>
    <property type="match status" value="1"/>
</dbReference>
<evidence type="ECO:0000256" key="5">
    <source>
        <dbReference type="ARBA" id="ARBA00022723"/>
    </source>
</evidence>
<keyword evidence="15" id="KW-1185">Reference proteome</keyword>
<dbReference type="InterPro" id="IPR018957">
    <property type="entry name" value="Znf_C3HC4_RING-type"/>
</dbReference>
<comment type="function">
    <text evidence="11">E3 ubiquitin-protein ligase.</text>
</comment>
<evidence type="ECO:0000256" key="8">
    <source>
        <dbReference type="ARBA" id="ARBA00022833"/>
    </source>
</evidence>
<keyword evidence="5 11" id="KW-0479">Metal-binding</keyword>
<dbReference type="GO" id="GO:0061630">
    <property type="term" value="F:ubiquitin protein ligase activity"/>
    <property type="evidence" value="ECO:0007669"/>
    <property type="project" value="UniProtKB-UniRule"/>
</dbReference>
<feature type="domain" description="RING-type" evidence="13">
    <location>
        <begin position="153"/>
        <end position="194"/>
    </location>
</feature>
<keyword evidence="8 11" id="KW-0862">Zinc</keyword>
<dbReference type="GO" id="GO:0005789">
    <property type="term" value="C:endoplasmic reticulum membrane"/>
    <property type="evidence" value="ECO:0007669"/>
    <property type="project" value="UniProtKB-SubCell"/>
</dbReference>
<proteinExistence type="predicted"/>
<evidence type="ECO:0000256" key="12">
    <source>
        <dbReference type="SAM" id="MobiDB-lite"/>
    </source>
</evidence>
<evidence type="ECO:0000313" key="14">
    <source>
        <dbReference type="EMBL" id="KAA8516979.1"/>
    </source>
</evidence>
<reference evidence="14 15" key="1">
    <citation type="submission" date="2019-09" db="EMBL/GenBank/DDBJ databases">
        <title>A chromosome-level genome assembly of the Chinese tupelo Nyssa sinensis.</title>
        <authorList>
            <person name="Yang X."/>
            <person name="Kang M."/>
            <person name="Yang Y."/>
            <person name="Xiong H."/>
            <person name="Wang M."/>
            <person name="Zhang Z."/>
            <person name="Wang Z."/>
            <person name="Wu H."/>
            <person name="Ma T."/>
            <person name="Liu J."/>
            <person name="Xi Z."/>
        </authorList>
    </citation>
    <scope>NUCLEOTIDE SEQUENCE [LARGE SCALE GENOMIC DNA]</scope>
    <source>
        <strain evidence="14">J267</strain>
        <tissue evidence="14">Leaf</tissue>
    </source>
</reference>
<dbReference type="PANTHER" id="PTHR12313">
    <property type="entry name" value="E3 UBIQUITIN-PROTEIN LIGASE RNF5-RELATED"/>
    <property type="match status" value="1"/>
</dbReference>